<gene>
    <name evidence="1" type="ORF">LVIROSA_LOCUS22954</name>
</gene>
<protein>
    <submittedName>
        <fullName evidence="1">Uncharacterized protein</fullName>
    </submittedName>
</protein>
<organism evidence="1 2">
    <name type="scientific">Lactuca virosa</name>
    <dbReference type="NCBI Taxonomy" id="75947"/>
    <lineage>
        <taxon>Eukaryota</taxon>
        <taxon>Viridiplantae</taxon>
        <taxon>Streptophyta</taxon>
        <taxon>Embryophyta</taxon>
        <taxon>Tracheophyta</taxon>
        <taxon>Spermatophyta</taxon>
        <taxon>Magnoliopsida</taxon>
        <taxon>eudicotyledons</taxon>
        <taxon>Gunneridae</taxon>
        <taxon>Pentapetalae</taxon>
        <taxon>asterids</taxon>
        <taxon>campanulids</taxon>
        <taxon>Asterales</taxon>
        <taxon>Asteraceae</taxon>
        <taxon>Cichorioideae</taxon>
        <taxon>Cichorieae</taxon>
        <taxon>Lactucinae</taxon>
        <taxon>Lactuca</taxon>
    </lineage>
</organism>
<dbReference type="AlphaFoldDB" id="A0AAU9NFH8"/>
<keyword evidence="2" id="KW-1185">Reference proteome</keyword>
<sequence>MAIMAFDMSTVVFEVDSFMLDRYVHEYHLSPIFGIELPSLSSSILDALFGKVGYILGTCSRHFPLSPDLSGSNGGWKSKFCWVDIHSFRLPFITSPVPPVDASVSLSNDLSTYIAFFAFMCTKVFFARIDGSKCPFQLNKYLYGDIHPQSLMLEAVTPDKDMDSDAIVLGSPLRLHGFGSDTFFSLEELNEACLTIARAENIISTVLGLELKFFDGSLSLRVCYLFVEVSLRAAESMNLTGEEMLFKARKMYAELDGRYRDVVGRVTILENQMRLLESNYEACLQENYVLRAKLTSKSP</sequence>
<name>A0AAU9NFH8_9ASTR</name>
<comment type="caution">
    <text evidence="1">The sequence shown here is derived from an EMBL/GenBank/DDBJ whole genome shotgun (WGS) entry which is preliminary data.</text>
</comment>
<evidence type="ECO:0000313" key="1">
    <source>
        <dbReference type="EMBL" id="CAH1436585.1"/>
    </source>
</evidence>
<dbReference type="Proteomes" id="UP001157418">
    <property type="component" value="Unassembled WGS sequence"/>
</dbReference>
<evidence type="ECO:0000313" key="2">
    <source>
        <dbReference type="Proteomes" id="UP001157418"/>
    </source>
</evidence>
<reference evidence="1 2" key="1">
    <citation type="submission" date="2022-01" db="EMBL/GenBank/DDBJ databases">
        <authorList>
            <person name="Xiong W."/>
            <person name="Schranz E."/>
        </authorList>
    </citation>
    <scope>NUCLEOTIDE SEQUENCE [LARGE SCALE GENOMIC DNA]</scope>
</reference>
<accession>A0AAU9NFH8</accession>
<dbReference type="EMBL" id="CAKMRJ010004445">
    <property type="protein sequence ID" value="CAH1436585.1"/>
    <property type="molecule type" value="Genomic_DNA"/>
</dbReference>
<proteinExistence type="predicted"/>